<evidence type="ECO:0000256" key="1">
    <source>
        <dbReference type="ARBA" id="ARBA00023015"/>
    </source>
</evidence>
<dbReference type="Pfam" id="PF04545">
    <property type="entry name" value="Sigma70_r4"/>
    <property type="match status" value="1"/>
</dbReference>
<keyword evidence="4" id="KW-0804">Transcription</keyword>
<dbReference type="GO" id="GO:0003677">
    <property type="term" value="F:DNA binding"/>
    <property type="evidence" value="ECO:0007669"/>
    <property type="project" value="UniProtKB-KW"/>
</dbReference>
<dbReference type="InterPro" id="IPR007630">
    <property type="entry name" value="RNA_pol_sigma70_r4"/>
</dbReference>
<evidence type="ECO:0000256" key="5">
    <source>
        <dbReference type="SAM" id="MobiDB-lite"/>
    </source>
</evidence>
<dbReference type="InterPro" id="IPR013324">
    <property type="entry name" value="RNA_pol_sigma_r3/r4-like"/>
</dbReference>
<dbReference type="Proteomes" id="UP000238823">
    <property type="component" value="Unassembled WGS sequence"/>
</dbReference>
<dbReference type="EMBL" id="PVNL01000058">
    <property type="protein sequence ID" value="PRQ07109.1"/>
    <property type="molecule type" value="Genomic_DNA"/>
</dbReference>
<keyword evidence="3" id="KW-0238">DNA-binding</keyword>
<evidence type="ECO:0000256" key="2">
    <source>
        <dbReference type="ARBA" id="ARBA00023082"/>
    </source>
</evidence>
<feature type="domain" description="RNA polymerase sigma-70 region 2" evidence="6">
    <location>
        <begin position="23"/>
        <end position="92"/>
    </location>
</feature>
<reference evidence="8 9" key="1">
    <citation type="submission" date="2018-03" db="EMBL/GenBank/DDBJ databases">
        <title>Draft Genome Sequences of the Obligatory Marine Myxobacteria Enhygromyxa salina SWB007.</title>
        <authorList>
            <person name="Poehlein A."/>
            <person name="Moghaddam J.A."/>
            <person name="Harms H."/>
            <person name="Alanjari M."/>
            <person name="Koenig G.M."/>
            <person name="Daniel R."/>
            <person name="Schaeberle T.F."/>
        </authorList>
    </citation>
    <scope>NUCLEOTIDE SEQUENCE [LARGE SCALE GENOMIC DNA]</scope>
    <source>
        <strain evidence="8 9">SWB007</strain>
    </source>
</reference>
<dbReference type="SUPFAM" id="SSF88659">
    <property type="entry name" value="Sigma3 and sigma4 domains of RNA polymerase sigma factors"/>
    <property type="match status" value="1"/>
</dbReference>
<protein>
    <submittedName>
        <fullName evidence="8">RNA polymerase sigma-D factor</fullName>
    </submittedName>
</protein>
<evidence type="ECO:0000313" key="8">
    <source>
        <dbReference type="EMBL" id="PRQ07109.1"/>
    </source>
</evidence>
<dbReference type="Gene3D" id="1.10.1740.10">
    <property type="match status" value="1"/>
</dbReference>
<feature type="region of interest" description="Disordered" evidence="5">
    <location>
        <begin position="1"/>
        <end position="22"/>
    </location>
</feature>
<evidence type="ECO:0000256" key="4">
    <source>
        <dbReference type="ARBA" id="ARBA00023163"/>
    </source>
</evidence>
<dbReference type="PANTHER" id="PTHR30385">
    <property type="entry name" value="SIGMA FACTOR F FLAGELLAR"/>
    <property type="match status" value="1"/>
</dbReference>
<dbReference type="InterPro" id="IPR007627">
    <property type="entry name" value="RNA_pol_sigma70_r2"/>
</dbReference>
<organism evidence="8 9">
    <name type="scientific">Enhygromyxa salina</name>
    <dbReference type="NCBI Taxonomy" id="215803"/>
    <lineage>
        <taxon>Bacteria</taxon>
        <taxon>Pseudomonadati</taxon>
        <taxon>Myxococcota</taxon>
        <taxon>Polyangia</taxon>
        <taxon>Nannocystales</taxon>
        <taxon>Nannocystaceae</taxon>
        <taxon>Enhygromyxa</taxon>
    </lineage>
</organism>
<proteinExistence type="predicted"/>
<gene>
    <name evidence="8" type="primary">sigD</name>
    <name evidence="8" type="ORF">ENSA7_31240</name>
</gene>
<evidence type="ECO:0000259" key="6">
    <source>
        <dbReference type="Pfam" id="PF04542"/>
    </source>
</evidence>
<name>A0A2S9YPY1_9BACT</name>
<keyword evidence="1" id="KW-0805">Transcription regulation</keyword>
<feature type="compositionally biased region" description="Basic and acidic residues" evidence="5">
    <location>
        <begin position="1"/>
        <end position="10"/>
    </location>
</feature>
<feature type="region of interest" description="Disordered" evidence="5">
    <location>
        <begin position="113"/>
        <end position="135"/>
    </location>
</feature>
<dbReference type="AlphaFoldDB" id="A0A2S9YPY1"/>
<evidence type="ECO:0000313" key="9">
    <source>
        <dbReference type="Proteomes" id="UP000238823"/>
    </source>
</evidence>
<comment type="caution">
    <text evidence="8">The sequence shown here is derived from an EMBL/GenBank/DDBJ whole genome shotgun (WGS) entry which is preliminary data.</text>
</comment>
<feature type="domain" description="RNA polymerase sigma-70 region 4" evidence="7">
    <location>
        <begin position="187"/>
        <end position="232"/>
    </location>
</feature>
<keyword evidence="2" id="KW-0731">Sigma factor</keyword>
<dbReference type="GO" id="GO:0006352">
    <property type="term" value="P:DNA-templated transcription initiation"/>
    <property type="evidence" value="ECO:0007669"/>
    <property type="project" value="InterPro"/>
</dbReference>
<evidence type="ECO:0000259" key="7">
    <source>
        <dbReference type="Pfam" id="PF04545"/>
    </source>
</evidence>
<dbReference type="Gene3D" id="1.20.140.160">
    <property type="match status" value="1"/>
</dbReference>
<dbReference type="InterPro" id="IPR014284">
    <property type="entry name" value="RNA_pol_sigma-70_dom"/>
</dbReference>
<dbReference type="NCBIfam" id="TIGR02937">
    <property type="entry name" value="sigma70-ECF"/>
    <property type="match status" value="1"/>
</dbReference>
<dbReference type="SUPFAM" id="SSF88946">
    <property type="entry name" value="Sigma2 domain of RNA polymerase sigma factors"/>
    <property type="match status" value="1"/>
</dbReference>
<dbReference type="OrthoDB" id="9799825at2"/>
<accession>A0A2S9YPY1</accession>
<dbReference type="GO" id="GO:0016987">
    <property type="term" value="F:sigma factor activity"/>
    <property type="evidence" value="ECO:0007669"/>
    <property type="project" value="UniProtKB-KW"/>
</dbReference>
<dbReference type="InterPro" id="IPR013325">
    <property type="entry name" value="RNA_pol_sigma_r2"/>
</dbReference>
<dbReference type="Pfam" id="PF04542">
    <property type="entry name" value="Sigma70_r2"/>
    <property type="match status" value="1"/>
</dbReference>
<sequence>MASHTDEEPRVSPPLNDEQAARVERHTTLVQMIARRVAQQVGVMTVEELESVGNEALVRSAMRYDPASSASFATFANYRVHGAMIDAVRKRTPARRKQQRAIRRLATTQALLSQAAEDSDAKRASGQRQSLEDRVESARDLVRRAVISVRLSEPTSYGDGGAIAEDADPEQLLLDADARARMWRLVSELEPDERQIIEALYTKDATMKELAERLGTSIATISRRHAKLLAQLAERARAQEWDAGAETRT</sequence>
<evidence type="ECO:0000256" key="3">
    <source>
        <dbReference type="ARBA" id="ARBA00023125"/>
    </source>
</evidence>